<keyword evidence="3" id="KW-1185">Reference proteome</keyword>
<comment type="caution">
    <text evidence="2">The sequence shown here is derived from an EMBL/GenBank/DDBJ whole genome shotgun (WGS) entry which is preliminary data.</text>
</comment>
<organism evidence="2 3">
    <name type="scientific">Mycena indigotica</name>
    <dbReference type="NCBI Taxonomy" id="2126181"/>
    <lineage>
        <taxon>Eukaryota</taxon>
        <taxon>Fungi</taxon>
        <taxon>Dikarya</taxon>
        <taxon>Basidiomycota</taxon>
        <taxon>Agaricomycotina</taxon>
        <taxon>Agaricomycetes</taxon>
        <taxon>Agaricomycetidae</taxon>
        <taxon>Agaricales</taxon>
        <taxon>Marasmiineae</taxon>
        <taxon>Mycenaceae</taxon>
        <taxon>Mycena</taxon>
    </lineage>
</organism>
<dbReference type="EMBL" id="JACAZF010000010">
    <property type="protein sequence ID" value="KAF7293407.1"/>
    <property type="molecule type" value="Genomic_DNA"/>
</dbReference>
<dbReference type="Proteomes" id="UP000636479">
    <property type="component" value="Unassembled WGS sequence"/>
</dbReference>
<reference evidence="2" key="1">
    <citation type="submission" date="2020-05" db="EMBL/GenBank/DDBJ databases">
        <title>Mycena genomes resolve the evolution of fungal bioluminescence.</title>
        <authorList>
            <person name="Tsai I.J."/>
        </authorList>
    </citation>
    <scope>NUCLEOTIDE SEQUENCE</scope>
    <source>
        <strain evidence="2">171206Taipei</strain>
    </source>
</reference>
<feature type="region of interest" description="Disordered" evidence="1">
    <location>
        <begin position="84"/>
        <end position="146"/>
    </location>
</feature>
<sequence length="146" mass="16647">MWPRRGGHTLCPHIGYFYLNVHGAASGGQEHHRPQLLLPFNPSTQMQSFVKYLPFSTTRPNAELDFEDHIHPSDPRWAQVHRHVFPRDDPPFSPRPGKASSMSNGHRDGRAALLRRGPAYHHESHHPSAPTEAGRHRVPRIRQPTT</sequence>
<evidence type="ECO:0000313" key="2">
    <source>
        <dbReference type="EMBL" id="KAF7293407.1"/>
    </source>
</evidence>
<dbReference type="AlphaFoldDB" id="A0A8H6S6R4"/>
<protein>
    <submittedName>
        <fullName evidence="2">Uncharacterized protein</fullName>
    </submittedName>
</protein>
<gene>
    <name evidence="2" type="ORF">MIND_01117700</name>
</gene>
<evidence type="ECO:0000256" key="1">
    <source>
        <dbReference type="SAM" id="MobiDB-lite"/>
    </source>
</evidence>
<evidence type="ECO:0000313" key="3">
    <source>
        <dbReference type="Proteomes" id="UP000636479"/>
    </source>
</evidence>
<proteinExistence type="predicted"/>
<name>A0A8H6S6R4_9AGAR</name>
<dbReference type="GeneID" id="59350254"/>
<accession>A0A8H6S6R4</accession>
<dbReference type="RefSeq" id="XP_037215570.1">
    <property type="nucleotide sequence ID" value="XM_037367738.1"/>
</dbReference>